<protein>
    <submittedName>
        <fullName evidence="2">Sugar isomerase domain-containing protein</fullName>
    </submittedName>
</protein>
<evidence type="ECO:0000313" key="2">
    <source>
        <dbReference type="EMBL" id="MEQ2457319.1"/>
    </source>
</evidence>
<dbReference type="InterPro" id="IPR046348">
    <property type="entry name" value="SIS_dom_sf"/>
</dbReference>
<dbReference type="PROSITE" id="PS51464">
    <property type="entry name" value="SIS"/>
    <property type="match status" value="1"/>
</dbReference>
<comment type="caution">
    <text evidence="2">The sequence shown here is derived from an EMBL/GenBank/DDBJ whole genome shotgun (WGS) entry which is preliminary data.</text>
</comment>
<evidence type="ECO:0000259" key="1">
    <source>
        <dbReference type="PROSITE" id="PS51464"/>
    </source>
</evidence>
<gene>
    <name evidence="2" type="ORF">WMO45_12400</name>
</gene>
<dbReference type="Proteomes" id="UP001440599">
    <property type="component" value="Unassembled WGS sequence"/>
</dbReference>
<name>A0ABV1ERT5_9FIRM</name>
<dbReference type="NCBIfam" id="NF002805">
    <property type="entry name" value="PRK02947.1"/>
    <property type="match status" value="1"/>
</dbReference>
<organism evidence="2 3">
    <name type="scientific">Flavonifractor hominis</name>
    <dbReference type="NCBI Taxonomy" id="3133178"/>
    <lineage>
        <taxon>Bacteria</taxon>
        <taxon>Bacillati</taxon>
        <taxon>Bacillota</taxon>
        <taxon>Clostridia</taxon>
        <taxon>Eubacteriales</taxon>
        <taxon>Oscillospiraceae</taxon>
        <taxon>Flavonifractor</taxon>
    </lineage>
</organism>
<sequence length="253" mass="27257">MSDPVITYKETISGLLDAIAGEREAVSRAACAMGESIMRGQVIHVIGPGGHSNMAVEEMFSRAGGFACINAILDPGTNLSHGGFRSMRVERTPGYAIPVLDSYRVGATEGEVLLIINAYGVNCMTIDCALEARRRGVTSIAITSRSFADRLPKDHPSRHPTGANLYESVDIFIDNHLPYGDAILTLEGCEQNVGPTSTFCNCFAANYLVMETCRYLVSKGYTPPILRSGNLPGGDAFNQRLVDQYAGKAILLF</sequence>
<reference evidence="2 3" key="1">
    <citation type="submission" date="2024-03" db="EMBL/GenBank/DDBJ databases">
        <title>Human intestinal bacterial collection.</title>
        <authorList>
            <person name="Pauvert C."/>
            <person name="Hitch T.C.A."/>
            <person name="Clavel T."/>
        </authorList>
    </citation>
    <scope>NUCLEOTIDE SEQUENCE [LARGE SCALE GENOMIC DNA]</scope>
    <source>
        <strain evidence="2 3">CLA-AP-H34</strain>
    </source>
</reference>
<proteinExistence type="predicted"/>
<dbReference type="GO" id="GO:0016853">
    <property type="term" value="F:isomerase activity"/>
    <property type="evidence" value="ECO:0007669"/>
    <property type="project" value="UniProtKB-KW"/>
</dbReference>
<accession>A0ABV1ERT5</accession>
<dbReference type="Pfam" id="PF13580">
    <property type="entry name" value="SIS_2"/>
    <property type="match status" value="1"/>
</dbReference>
<dbReference type="Gene3D" id="3.40.50.10490">
    <property type="entry name" value="Glucose-6-phosphate isomerase like protein, domain 1"/>
    <property type="match status" value="1"/>
</dbReference>
<keyword evidence="3" id="KW-1185">Reference proteome</keyword>
<dbReference type="SUPFAM" id="SSF53697">
    <property type="entry name" value="SIS domain"/>
    <property type="match status" value="1"/>
</dbReference>
<dbReference type="RefSeq" id="WP_349141115.1">
    <property type="nucleotide sequence ID" value="NZ_JBBMFT010000011.1"/>
</dbReference>
<keyword evidence="2" id="KW-0413">Isomerase</keyword>
<evidence type="ECO:0000313" key="3">
    <source>
        <dbReference type="Proteomes" id="UP001440599"/>
    </source>
</evidence>
<feature type="domain" description="SIS" evidence="1">
    <location>
        <begin position="33"/>
        <end position="226"/>
    </location>
</feature>
<dbReference type="EMBL" id="JBBMFT010000011">
    <property type="protein sequence ID" value="MEQ2457319.1"/>
    <property type="molecule type" value="Genomic_DNA"/>
</dbReference>
<dbReference type="InterPro" id="IPR001347">
    <property type="entry name" value="SIS_dom"/>
</dbReference>